<dbReference type="PANTHER" id="PTHR38444:SF1">
    <property type="entry name" value="ENTEROBACTIN BIOSYNTHESIS PROTEIN YBDZ"/>
    <property type="match status" value="1"/>
</dbReference>
<organism evidence="2 3">
    <name type="scientific">Wenjunlia tyrosinilytica</name>
    <dbReference type="NCBI Taxonomy" id="1544741"/>
    <lineage>
        <taxon>Bacteria</taxon>
        <taxon>Bacillati</taxon>
        <taxon>Actinomycetota</taxon>
        <taxon>Actinomycetes</taxon>
        <taxon>Kitasatosporales</taxon>
        <taxon>Streptomycetaceae</taxon>
        <taxon>Wenjunlia</taxon>
    </lineage>
</organism>
<dbReference type="InterPro" id="IPR038020">
    <property type="entry name" value="MbtH-like_sf"/>
</dbReference>
<dbReference type="Pfam" id="PF03621">
    <property type="entry name" value="MbtH"/>
    <property type="match status" value="1"/>
</dbReference>
<sequence length="66" mass="7497">MSSEQSGTPYKVVLNDEKQYSIWLADRPNPPGWRDAGVSGPREDCLSWIEQNWTDMRPLSIRSTGS</sequence>
<dbReference type="Proteomes" id="UP000641932">
    <property type="component" value="Unassembled WGS sequence"/>
</dbReference>
<dbReference type="InterPro" id="IPR005153">
    <property type="entry name" value="MbtH-like_dom"/>
</dbReference>
<gene>
    <name evidence="2" type="primary">mbtH</name>
    <name evidence="2" type="ORF">GCM10012280_54560</name>
</gene>
<dbReference type="SUPFAM" id="SSF160582">
    <property type="entry name" value="MbtH-like"/>
    <property type="match status" value="1"/>
</dbReference>
<feature type="domain" description="MbtH-like" evidence="1">
    <location>
        <begin position="1"/>
        <end position="51"/>
    </location>
</feature>
<proteinExistence type="predicted"/>
<dbReference type="Gene3D" id="3.90.820.10">
    <property type="entry name" value="Structural Genomics, Unknown Function 30-nov-00 1gh9 Mol_id"/>
    <property type="match status" value="1"/>
</dbReference>
<evidence type="ECO:0000313" key="2">
    <source>
        <dbReference type="EMBL" id="GGO96014.1"/>
    </source>
</evidence>
<dbReference type="EMBL" id="BMMS01000027">
    <property type="protein sequence ID" value="GGO96014.1"/>
    <property type="molecule type" value="Genomic_DNA"/>
</dbReference>
<name>A0A917ZVE4_9ACTN</name>
<dbReference type="RefSeq" id="WP_189134463.1">
    <property type="nucleotide sequence ID" value="NZ_BMMS01000027.1"/>
</dbReference>
<dbReference type="GO" id="GO:0019290">
    <property type="term" value="P:siderophore biosynthetic process"/>
    <property type="evidence" value="ECO:0007669"/>
    <property type="project" value="TreeGrafter"/>
</dbReference>
<dbReference type="InterPro" id="IPR037407">
    <property type="entry name" value="MLP_fam"/>
</dbReference>
<reference evidence="2" key="1">
    <citation type="journal article" date="2014" name="Int. J. Syst. Evol. Microbiol.">
        <title>Complete genome sequence of Corynebacterium casei LMG S-19264T (=DSM 44701T), isolated from a smear-ripened cheese.</title>
        <authorList>
            <consortium name="US DOE Joint Genome Institute (JGI-PGF)"/>
            <person name="Walter F."/>
            <person name="Albersmeier A."/>
            <person name="Kalinowski J."/>
            <person name="Ruckert C."/>
        </authorList>
    </citation>
    <scope>NUCLEOTIDE SEQUENCE</scope>
    <source>
        <strain evidence="2">CGMCC 4.7201</strain>
    </source>
</reference>
<dbReference type="GO" id="GO:0005829">
    <property type="term" value="C:cytosol"/>
    <property type="evidence" value="ECO:0007669"/>
    <property type="project" value="TreeGrafter"/>
</dbReference>
<comment type="caution">
    <text evidence="2">The sequence shown here is derived from an EMBL/GenBank/DDBJ whole genome shotgun (WGS) entry which is preliminary data.</text>
</comment>
<reference evidence="2" key="2">
    <citation type="submission" date="2020-09" db="EMBL/GenBank/DDBJ databases">
        <authorList>
            <person name="Sun Q."/>
            <person name="Zhou Y."/>
        </authorList>
    </citation>
    <scope>NUCLEOTIDE SEQUENCE</scope>
    <source>
        <strain evidence="2">CGMCC 4.7201</strain>
    </source>
</reference>
<keyword evidence="3" id="KW-1185">Reference proteome</keyword>
<protein>
    <submittedName>
        <fullName evidence="2">MbtH protein</fullName>
    </submittedName>
</protein>
<dbReference type="SMART" id="SM00923">
    <property type="entry name" value="MbtH"/>
    <property type="match status" value="1"/>
</dbReference>
<evidence type="ECO:0000259" key="1">
    <source>
        <dbReference type="SMART" id="SM00923"/>
    </source>
</evidence>
<dbReference type="AlphaFoldDB" id="A0A917ZVE4"/>
<dbReference type="PANTHER" id="PTHR38444">
    <property type="entry name" value="ENTEROBACTIN BIOSYNTHESIS PROTEIN YBDZ"/>
    <property type="match status" value="1"/>
</dbReference>
<accession>A0A917ZVE4</accession>
<evidence type="ECO:0000313" key="3">
    <source>
        <dbReference type="Proteomes" id="UP000641932"/>
    </source>
</evidence>